<organism evidence="11 12">
    <name type="scientific">Candidatus Desulfatibia vada</name>
    <dbReference type="NCBI Taxonomy" id="2841696"/>
    <lineage>
        <taxon>Bacteria</taxon>
        <taxon>Pseudomonadati</taxon>
        <taxon>Thermodesulfobacteriota</taxon>
        <taxon>Desulfobacteria</taxon>
        <taxon>Desulfobacterales</taxon>
        <taxon>Desulfobacterales incertae sedis</taxon>
        <taxon>Candidatus Desulfatibia</taxon>
    </lineage>
</organism>
<gene>
    <name evidence="11" type="ORF">H8D96_19220</name>
</gene>
<feature type="domain" description="Tripartite ATP-independent periplasmic transporters DctQ component" evidence="10">
    <location>
        <begin position="26"/>
        <end position="154"/>
    </location>
</feature>
<keyword evidence="2" id="KW-0813">Transport</keyword>
<evidence type="ECO:0000256" key="7">
    <source>
        <dbReference type="ARBA" id="ARBA00023136"/>
    </source>
</evidence>
<feature type="transmembrane region" description="Helical" evidence="9">
    <location>
        <begin position="45"/>
        <end position="64"/>
    </location>
</feature>
<dbReference type="GO" id="GO:0015740">
    <property type="term" value="P:C4-dicarboxylate transport"/>
    <property type="evidence" value="ECO:0007669"/>
    <property type="project" value="TreeGrafter"/>
</dbReference>
<evidence type="ECO:0000256" key="8">
    <source>
        <dbReference type="ARBA" id="ARBA00038436"/>
    </source>
</evidence>
<dbReference type="Proteomes" id="UP000605201">
    <property type="component" value="Unassembled WGS sequence"/>
</dbReference>
<dbReference type="PANTHER" id="PTHR35011">
    <property type="entry name" value="2,3-DIKETO-L-GULONATE TRAP TRANSPORTER SMALL PERMEASE PROTEIN YIAM"/>
    <property type="match status" value="1"/>
</dbReference>
<keyword evidence="6 9" id="KW-1133">Transmembrane helix</keyword>
<dbReference type="InterPro" id="IPR055348">
    <property type="entry name" value="DctQ"/>
</dbReference>
<dbReference type="GO" id="GO:0022857">
    <property type="term" value="F:transmembrane transporter activity"/>
    <property type="evidence" value="ECO:0007669"/>
    <property type="project" value="TreeGrafter"/>
</dbReference>
<feature type="transmembrane region" description="Helical" evidence="9">
    <location>
        <begin position="14"/>
        <end position="33"/>
    </location>
</feature>
<feature type="transmembrane region" description="Helical" evidence="9">
    <location>
        <begin position="84"/>
        <end position="104"/>
    </location>
</feature>
<evidence type="ECO:0000259" key="10">
    <source>
        <dbReference type="Pfam" id="PF04290"/>
    </source>
</evidence>
<accession>A0A8J6TP04</accession>
<reference evidence="11 12" key="1">
    <citation type="submission" date="2020-08" db="EMBL/GenBank/DDBJ databases">
        <title>Bridging the membrane lipid divide: bacteria of the FCB group superphylum have the potential to synthesize archaeal ether lipids.</title>
        <authorList>
            <person name="Villanueva L."/>
            <person name="Von Meijenfeldt F.A.B."/>
            <person name="Westbye A.B."/>
            <person name="Yadav S."/>
            <person name="Hopmans E.C."/>
            <person name="Dutilh B.E."/>
            <person name="Sinninghe Damste J.S."/>
        </authorList>
    </citation>
    <scope>NUCLEOTIDE SEQUENCE [LARGE SCALE GENOMIC DNA]</scope>
    <source>
        <strain evidence="11">NIOZ-UU17</strain>
    </source>
</reference>
<keyword evidence="7 9" id="KW-0472">Membrane</keyword>
<dbReference type="Pfam" id="PF04290">
    <property type="entry name" value="DctQ"/>
    <property type="match status" value="1"/>
</dbReference>
<keyword evidence="3" id="KW-1003">Cell membrane</keyword>
<evidence type="ECO:0000313" key="12">
    <source>
        <dbReference type="Proteomes" id="UP000605201"/>
    </source>
</evidence>
<dbReference type="PANTHER" id="PTHR35011:SF2">
    <property type="entry name" value="2,3-DIKETO-L-GULONATE TRAP TRANSPORTER SMALL PERMEASE PROTEIN YIAM"/>
    <property type="match status" value="1"/>
</dbReference>
<dbReference type="GO" id="GO:0005886">
    <property type="term" value="C:plasma membrane"/>
    <property type="evidence" value="ECO:0007669"/>
    <property type="project" value="UniProtKB-SubCell"/>
</dbReference>
<evidence type="ECO:0000256" key="9">
    <source>
        <dbReference type="SAM" id="Phobius"/>
    </source>
</evidence>
<protein>
    <submittedName>
        <fullName evidence="11">TRAP transporter small permease</fullName>
    </submittedName>
</protein>
<name>A0A8J6TP04_9BACT</name>
<evidence type="ECO:0000256" key="4">
    <source>
        <dbReference type="ARBA" id="ARBA00022519"/>
    </source>
</evidence>
<keyword evidence="5 9" id="KW-0812">Transmembrane</keyword>
<comment type="caution">
    <text evidence="11">The sequence shown here is derived from an EMBL/GenBank/DDBJ whole genome shotgun (WGS) entry which is preliminary data.</text>
</comment>
<dbReference type="EMBL" id="JACNIG010000374">
    <property type="protein sequence ID" value="MBC8434046.1"/>
    <property type="molecule type" value="Genomic_DNA"/>
</dbReference>
<comment type="similarity">
    <text evidence="8">Belongs to the TRAP transporter small permease family.</text>
</comment>
<feature type="transmembrane region" description="Helical" evidence="9">
    <location>
        <begin position="125"/>
        <end position="146"/>
    </location>
</feature>
<dbReference type="InterPro" id="IPR007387">
    <property type="entry name" value="TRAP_DctQ"/>
</dbReference>
<evidence type="ECO:0000256" key="2">
    <source>
        <dbReference type="ARBA" id="ARBA00022448"/>
    </source>
</evidence>
<evidence type="ECO:0000313" key="11">
    <source>
        <dbReference type="EMBL" id="MBC8434046.1"/>
    </source>
</evidence>
<proteinExistence type="inferred from homology"/>
<evidence type="ECO:0000256" key="6">
    <source>
        <dbReference type="ARBA" id="ARBA00022989"/>
    </source>
</evidence>
<dbReference type="AlphaFoldDB" id="A0A8J6TP04"/>
<sequence length="180" mass="20482">MQKIIRIWDKTEEILVVVLIGIAAYLTFQEVVLRYVFNTGWSGSYEITVMALIWCTFIGASLGIKENIHIGVDVLVVKFGPKTQRILITVSIALCLLFGIIVAVKGFEFAKFISRNRLLSRDLRIPMEIGYLAIPVGGVLVSLRFIERLVYVLKGELFEIDRMHELSEEEKKKLVHTPDD</sequence>
<evidence type="ECO:0000256" key="3">
    <source>
        <dbReference type="ARBA" id="ARBA00022475"/>
    </source>
</evidence>
<keyword evidence="4" id="KW-0997">Cell inner membrane</keyword>
<comment type="subcellular location">
    <subcellularLocation>
        <location evidence="1">Cell inner membrane</location>
        <topology evidence="1">Multi-pass membrane protein</topology>
    </subcellularLocation>
</comment>
<evidence type="ECO:0000256" key="5">
    <source>
        <dbReference type="ARBA" id="ARBA00022692"/>
    </source>
</evidence>
<evidence type="ECO:0000256" key="1">
    <source>
        <dbReference type="ARBA" id="ARBA00004429"/>
    </source>
</evidence>